<dbReference type="AlphaFoldDB" id="J9FYB0"/>
<protein>
    <submittedName>
        <fullName evidence="1">Uncharacterized protein</fullName>
    </submittedName>
</protein>
<proteinExistence type="predicted"/>
<organism evidence="1">
    <name type="scientific">gut metagenome</name>
    <dbReference type="NCBI Taxonomy" id="749906"/>
    <lineage>
        <taxon>unclassified sequences</taxon>
        <taxon>metagenomes</taxon>
        <taxon>organismal metagenomes</taxon>
    </lineage>
</organism>
<dbReference type="EMBL" id="AMCI01007586">
    <property type="protein sequence ID" value="EJW92364.1"/>
    <property type="molecule type" value="Genomic_DNA"/>
</dbReference>
<reference evidence="1" key="1">
    <citation type="journal article" date="2012" name="PLoS ONE">
        <title>Gene sets for utilization of primary and secondary nutrition supplies in the distal gut of endangered iberian lynx.</title>
        <authorList>
            <person name="Alcaide M."/>
            <person name="Messina E."/>
            <person name="Richter M."/>
            <person name="Bargiela R."/>
            <person name="Peplies J."/>
            <person name="Huws S.A."/>
            <person name="Newbold C.J."/>
            <person name="Golyshin P.N."/>
            <person name="Simon M.A."/>
            <person name="Lopez G."/>
            <person name="Yakimov M.M."/>
            <person name="Ferrer M."/>
        </authorList>
    </citation>
    <scope>NUCLEOTIDE SEQUENCE</scope>
</reference>
<sequence length="66" mass="7362">MDATTLVRMAWMLEVKLIMVGLFSVEVRSKRLRSINISLYLAIAAAKAASCRPTLLGNTSYSFPRK</sequence>
<comment type="caution">
    <text evidence="1">The sequence shown here is derived from an EMBL/GenBank/DDBJ whole genome shotgun (WGS) entry which is preliminary data.</text>
</comment>
<evidence type="ECO:0000313" key="1">
    <source>
        <dbReference type="EMBL" id="EJW92364.1"/>
    </source>
</evidence>
<gene>
    <name evidence="1" type="ORF">EVA_19530</name>
</gene>
<name>J9FYB0_9ZZZZ</name>
<accession>J9FYB0</accession>